<dbReference type="PANTHER" id="PTHR33164:SF43">
    <property type="entry name" value="HTH-TYPE TRANSCRIPTIONAL REPRESSOR YETL"/>
    <property type="match status" value="1"/>
</dbReference>
<dbReference type="Gene3D" id="1.10.10.10">
    <property type="entry name" value="Winged helix-like DNA-binding domain superfamily/Winged helix DNA-binding domain"/>
    <property type="match status" value="1"/>
</dbReference>
<accession>A0A1B9BVZ6</accession>
<sequence>MRLSKPEYVTETVLAVFRTYGRLIDWGDRFVAPFGLTSARWKMLGALALSHQPLTAPQVAASMGVSRQGAQKQLSSLIMDGLVAKHPNPHHQRSPLCQLTPKGTEIYAAIEHSWNAHAEELCADLNLDDILAAQRVLATLYEKHATNAE</sequence>
<dbReference type="InterPro" id="IPR039422">
    <property type="entry name" value="MarR/SlyA-like"/>
</dbReference>
<protein>
    <submittedName>
        <fullName evidence="2">MarR family transcriptional regulator</fullName>
    </submittedName>
</protein>
<reference evidence="2 3" key="1">
    <citation type="submission" date="2016-07" db="EMBL/GenBank/DDBJ databases">
        <title>Draft genome of a psychrotolerant acidophile Acidithiobacillus ferrivorans strain YL15.</title>
        <authorList>
            <person name="Peng T."/>
            <person name="Ma L."/>
            <person name="Nan M."/>
            <person name="An N."/>
            <person name="Wang M."/>
            <person name="Qiu G."/>
            <person name="Zeng W."/>
        </authorList>
    </citation>
    <scope>NUCLEOTIDE SEQUENCE [LARGE SCALE GENOMIC DNA]</scope>
    <source>
        <strain evidence="2 3">YL15</strain>
    </source>
</reference>
<gene>
    <name evidence="2" type="ORF">BBC27_01925</name>
</gene>
<comment type="caution">
    <text evidence="2">The sequence shown here is derived from an EMBL/GenBank/DDBJ whole genome shotgun (WGS) entry which is preliminary data.</text>
</comment>
<dbReference type="PANTHER" id="PTHR33164">
    <property type="entry name" value="TRANSCRIPTIONAL REGULATOR, MARR FAMILY"/>
    <property type="match status" value="1"/>
</dbReference>
<evidence type="ECO:0000313" key="3">
    <source>
        <dbReference type="Proteomes" id="UP000093129"/>
    </source>
</evidence>
<dbReference type="InterPro" id="IPR036388">
    <property type="entry name" value="WH-like_DNA-bd_sf"/>
</dbReference>
<name>A0A1B9BVZ6_9PROT</name>
<dbReference type="AlphaFoldDB" id="A0A1B9BVZ6"/>
<dbReference type="InterPro" id="IPR000835">
    <property type="entry name" value="HTH_MarR-typ"/>
</dbReference>
<dbReference type="RefSeq" id="WP_065414058.1">
    <property type="nucleotide sequence ID" value="NZ_MASQ01000123.1"/>
</dbReference>
<dbReference type="SMART" id="SM00347">
    <property type="entry name" value="HTH_MARR"/>
    <property type="match status" value="1"/>
</dbReference>
<evidence type="ECO:0000259" key="1">
    <source>
        <dbReference type="PROSITE" id="PS50995"/>
    </source>
</evidence>
<dbReference type="Proteomes" id="UP000093129">
    <property type="component" value="Unassembled WGS sequence"/>
</dbReference>
<dbReference type="GO" id="GO:0006950">
    <property type="term" value="P:response to stress"/>
    <property type="evidence" value="ECO:0007669"/>
    <property type="project" value="TreeGrafter"/>
</dbReference>
<organism evidence="2 3">
    <name type="scientific">Acidithiobacillus ferrivorans</name>
    <dbReference type="NCBI Taxonomy" id="160808"/>
    <lineage>
        <taxon>Bacteria</taxon>
        <taxon>Pseudomonadati</taxon>
        <taxon>Pseudomonadota</taxon>
        <taxon>Acidithiobacillia</taxon>
        <taxon>Acidithiobacillales</taxon>
        <taxon>Acidithiobacillaceae</taxon>
        <taxon>Acidithiobacillus</taxon>
    </lineage>
</organism>
<dbReference type="EMBL" id="MASQ01000123">
    <property type="protein sequence ID" value="OCB01839.1"/>
    <property type="molecule type" value="Genomic_DNA"/>
</dbReference>
<dbReference type="GO" id="GO:0003700">
    <property type="term" value="F:DNA-binding transcription factor activity"/>
    <property type="evidence" value="ECO:0007669"/>
    <property type="project" value="InterPro"/>
</dbReference>
<proteinExistence type="predicted"/>
<evidence type="ECO:0000313" key="2">
    <source>
        <dbReference type="EMBL" id="OCB01839.1"/>
    </source>
</evidence>
<dbReference type="InterPro" id="IPR036390">
    <property type="entry name" value="WH_DNA-bd_sf"/>
</dbReference>
<feature type="domain" description="HTH marR-type" evidence="1">
    <location>
        <begin position="1"/>
        <end position="142"/>
    </location>
</feature>
<dbReference type="Pfam" id="PF12802">
    <property type="entry name" value="MarR_2"/>
    <property type="match status" value="1"/>
</dbReference>
<dbReference type="PROSITE" id="PS50995">
    <property type="entry name" value="HTH_MARR_2"/>
    <property type="match status" value="1"/>
</dbReference>
<dbReference type="SUPFAM" id="SSF46785">
    <property type="entry name" value="Winged helix' DNA-binding domain"/>
    <property type="match status" value="1"/>
</dbReference>